<evidence type="ECO:0000313" key="2">
    <source>
        <dbReference type="Proteomes" id="UP000245626"/>
    </source>
</evidence>
<evidence type="ECO:0000313" key="1">
    <source>
        <dbReference type="EMBL" id="PWN52874.1"/>
    </source>
</evidence>
<gene>
    <name evidence="1" type="ORF">IE53DRAFT_242698</name>
</gene>
<organism evidence="1 2">
    <name type="scientific">Violaceomyces palustris</name>
    <dbReference type="NCBI Taxonomy" id="1673888"/>
    <lineage>
        <taxon>Eukaryota</taxon>
        <taxon>Fungi</taxon>
        <taxon>Dikarya</taxon>
        <taxon>Basidiomycota</taxon>
        <taxon>Ustilaginomycotina</taxon>
        <taxon>Ustilaginomycetes</taxon>
        <taxon>Violaceomycetales</taxon>
        <taxon>Violaceomycetaceae</taxon>
        <taxon>Violaceomyces</taxon>
    </lineage>
</organism>
<sequence length="862" mass="94684">MYIQSRITPTLSSTPGTASGNILDPSQLKCVEQTIRPSAFFDLIIIGSGPAALALITRILEARPAALYTEDEHRHLHWLAARKTGGLMGGKNKRASIPLIKTKKTGRGAEKAIRSYSTSSQSQAEPICPCLGQIKILVLDRLGKGWMGLWKALFNAYDIKHLRSPLFFHPDPSDLDSLLAFAQRNGRSQCGDADSLLQIFSEKKDSVKVKKVSRRIKRKFSAENVQMSDCSRGEPSLVPNSTEADLIEIPGVVGKEISKHKMKMSRTTRYARLVKDSGPAVNERDRKDYFTPSTKLFEDFITTDVTKRYGLSESGDTWQDAKGWLESHASEEGQGDDDGSTLNVNPVTTLKGEVEEMIWADNLKVSSPDDDLHSEHQGFLLRLTDGSLFGSRVVVSAVGPGGVPAVPDVLLQAESQPTRLKSFEQDPGAISPQEGTEHHGGRTVDQAHSLPAVSERGWLHSSALAKPMTVFPNPTIQRRIRSMNPTTLVVIGGGLTSAQIVTLGIKKGFQKVVLLLRGHLKVKPFDIGLEWMGRYSNLSKMQFWQNDDPCERLHMLRSARGGGSITPTYAKLLNLFVQQGKLEIRTFTEITSATWKYEVSDPEEGSWELDLACRKPMSAKERAKEAERIFKDAAEAGSETDQEGNEDKYDDRGRDQSENQDKKEVEVGDEDEGQDGGEGEDRDEGEGQAEDQDEGEKPQDKGTHEDEPTKDGKASVDQKVVRESLKADFVISATGPRLGFSSLPFMQKVFQTHPVREEGGLPVLTEDLKFGQLPLYCVGAYSALQIGPAAFNLGGMREAADRVANHLERQLGESAASDRGSTVAEGLRGSIPVETSRGRTKPKVSENVPFTHFGFEALSIEG</sequence>
<proteinExistence type="predicted"/>
<name>A0ACD0P486_9BASI</name>
<accession>A0ACD0P486</accession>
<protein>
    <submittedName>
        <fullName evidence="1">Uncharacterized protein</fullName>
    </submittedName>
</protein>
<reference evidence="1 2" key="1">
    <citation type="journal article" date="2018" name="Mol. Biol. Evol.">
        <title>Broad Genomic Sampling Reveals a Smut Pathogenic Ancestry of the Fungal Clade Ustilaginomycotina.</title>
        <authorList>
            <person name="Kijpornyongpan T."/>
            <person name="Mondo S.J."/>
            <person name="Barry K."/>
            <person name="Sandor L."/>
            <person name="Lee J."/>
            <person name="Lipzen A."/>
            <person name="Pangilinan J."/>
            <person name="LaButti K."/>
            <person name="Hainaut M."/>
            <person name="Henrissat B."/>
            <person name="Grigoriev I.V."/>
            <person name="Spatafora J.W."/>
            <person name="Aime M.C."/>
        </authorList>
    </citation>
    <scope>NUCLEOTIDE SEQUENCE [LARGE SCALE GENOMIC DNA]</scope>
    <source>
        <strain evidence="1 2">SA 807</strain>
    </source>
</reference>
<keyword evidence="2" id="KW-1185">Reference proteome</keyword>
<dbReference type="EMBL" id="KZ819753">
    <property type="protein sequence ID" value="PWN52874.1"/>
    <property type="molecule type" value="Genomic_DNA"/>
</dbReference>
<dbReference type="Proteomes" id="UP000245626">
    <property type="component" value="Unassembled WGS sequence"/>
</dbReference>